<dbReference type="EC" id="3.4.17.13" evidence="9"/>
<evidence type="ECO:0000256" key="2">
    <source>
        <dbReference type="ARBA" id="ARBA00022645"/>
    </source>
</evidence>
<name>A0A0J8DBN5_CLOCY</name>
<keyword evidence="10" id="KW-1185">Reference proteome</keyword>
<dbReference type="PANTHER" id="PTHR30237:SF2">
    <property type="entry name" value="MUREIN TETRAPEPTIDE CARBOXYPEPTIDASE"/>
    <property type="match status" value="1"/>
</dbReference>
<feature type="active site" description="Charge relay system" evidence="6">
    <location>
        <position position="203"/>
    </location>
</feature>
<keyword evidence="2 9" id="KW-0121">Carboxypeptidase</keyword>
<feature type="domain" description="LD-carboxypeptidase C-terminal" evidence="8">
    <location>
        <begin position="172"/>
        <end position="288"/>
    </location>
</feature>
<dbReference type="GO" id="GO:0008236">
    <property type="term" value="F:serine-type peptidase activity"/>
    <property type="evidence" value="ECO:0007669"/>
    <property type="project" value="UniProtKB-KW"/>
</dbReference>
<evidence type="ECO:0000256" key="3">
    <source>
        <dbReference type="ARBA" id="ARBA00022670"/>
    </source>
</evidence>
<comment type="similarity">
    <text evidence="1">Belongs to the peptidase S66 family.</text>
</comment>
<dbReference type="EMBL" id="LFVU01000027">
    <property type="protein sequence ID" value="KMT21724.1"/>
    <property type="molecule type" value="Genomic_DNA"/>
</dbReference>
<dbReference type="CDD" id="cd07025">
    <property type="entry name" value="Peptidase_S66"/>
    <property type="match status" value="1"/>
</dbReference>
<dbReference type="InterPro" id="IPR040449">
    <property type="entry name" value="Peptidase_S66_N"/>
</dbReference>
<dbReference type="InterPro" id="IPR027461">
    <property type="entry name" value="Carboxypeptidase_A_C_sf"/>
</dbReference>
<dbReference type="PATRIC" id="fig|1121307.3.peg.1344"/>
<evidence type="ECO:0000256" key="1">
    <source>
        <dbReference type="ARBA" id="ARBA00010233"/>
    </source>
</evidence>
<dbReference type="Gene3D" id="3.50.30.60">
    <property type="entry name" value="LD-carboxypeptidase A C-terminal domain-like"/>
    <property type="match status" value="1"/>
</dbReference>
<dbReference type="GO" id="GO:0106415">
    <property type="term" value="F:muramoyltetrapeptide carboxypeptidase activity"/>
    <property type="evidence" value="ECO:0007669"/>
    <property type="project" value="UniProtKB-EC"/>
</dbReference>
<sequence>MIKPKALSFNDEIGIIAPSGPFFNSDQLEKSIDKIKKIGFKPILGRSCYAKDGFLAGGDDVRAKDINIFFDSSNIKAIVALRGGYGAMRILDKIDYKSIRKNPKIFVGYSDITAIHSAINKYSNLVTFHGPMIYSDFYRMDKETLSSFLHNVMDIKYTPKYDLEAVVEGDVSGKIFGGNLTILTSLLGSKYQVNYKDIVLFLEEINEEPYKVDRMLYQLYLSGAFEKVKGVILGQFTSCNSYDKERSYSLEYVLEGFFKKYSIPCYKGLNIGHDESKITIPLGASCKIIGSKLILTEGGVK</sequence>
<dbReference type="SUPFAM" id="SSF141986">
    <property type="entry name" value="LD-carboxypeptidase A C-terminal domain-like"/>
    <property type="match status" value="1"/>
</dbReference>
<dbReference type="InterPro" id="IPR040921">
    <property type="entry name" value="Peptidase_S66C"/>
</dbReference>
<proteinExistence type="inferred from homology"/>
<dbReference type="InterPro" id="IPR027478">
    <property type="entry name" value="LdcA_N"/>
</dbReference>
<protein>
    <submittedName>
        <fullName evidence="9">Murein peptide carboxypeptidase</fullName>
        <ecNumber evidence="9">3.4.17.13</ecNumber>
    </submittedName>
</protein>
<reference evidence="9 10" key="1">
    <citation type="submission" date="2015-06" db="EMBL/GenBank/DDBJ databases">
        <title>Draft genome sequence of the purine-degrading Clostridium cylindrosporum HC-1 (DSM 605).</title>
        <authorList>
            <person name="Poehlein A."/>
            <person name="Schiel-Bengelsdorf B."/>
            <person name="Bengelsdorf F."/>
            <person name="Daniel R."/>
            <person name="Duerre P."/>
        </authorList>
    </citation>
    <scope>NUCLEOTIDE SEQUENCE [LARGE SCALE GENOMIC DNA]</scope>
    <source>
        <strain evidence="9 10">DSM 605</strain>
    </source>
</reference>
<dbReference type="Gene3D" id="3.40.50.10740">
    <property type="entry name" value="Class I glutamine amidotransferase-like"/>
    <property type="match status" value="1"/>
</dbReference>
<dbReference type="PIRSF" id="PIRSF028757">
    <property type="entry name" value="LD-carboxypeptidase"/>
    <property type="match status" value="1"/>
</dbReference>
<evidence type="ECO:0000313" key="10">
    <source>
        <dbReference type="Proteomes" id="UP000036756"/>
    </source>
</evidence>
<dbReference type="Proteomes" id="UP000036756">
    <property type="component" value="Unassembled WGS sequence"/>
</dbReference>
<evidence type="ECO:0000256" key="5">
    <source>
        <dbReference type="ARBA" id="ARBA00022825"/>
    </source>
</evidence>
<feature type="domain" description="LD-carboxypeptidase N-terminal" evidence="7">
    <location>
        <begin position="13"/>
        <end position="130"/>
    </location>
</feature>
<evidence type="ECO:0000259" key="7">
    <source>
        <dbReference type="Pfam" id="PF02016"/>
    </source>
</evidence>
<comment type="caution">
    <text evidence="9">The sequence shown here is derived from an EMBL/GenBank/DDBJ whole genome shotgun (WGS) entry which is preliminary data.</text>
</comment>
<keyword evidence="4 9" id="KW-0378">Hydrolase</keyword>
<dbReference type="InterPro" id="IPR003507">
    <property type="entry name" value="S66_fam"/>
</dbReference>
<dbReference type="PANTHER" id="PTHR30237">
    <property type="entry name" value="MURAMOYLTETRAPEPTIDE CARBOXYPEPTIDASE"/>
    <property type="match status" value="1"/>
</dbReference>
<gene>
    <name evidence="9" type="ORF">CLCY_2c04860</name>
</gene>
<keyword evidence="3" id="KW-0645">Protease</keyword>
<accession>A0A0J8DBN5</accession>
<dbReference type="STRING" id="1121307.CLCY_2c04860"/>
<organism evidence="9 10">
    <name type="scientific">Clostridium cylindrosporum DSM 605</name>
    <dbReference type="NCBI Taxonomy" id="1121307"/>
    <lineage>
        <taxon>Bacteria</taxon>
        <taxon>Bacillati</taxon>
        <taxon>Bacillota</taxon>
        <taxon>Clostridia</taxon>
        <taxon>Eubacteriales</taxon>
        <taxon>Clostridiaceae</taxon>
        <taxon>Clostridium</taxon>
    </lineage>
</organism>
<evidence type="ECO:0000256" key="4">
    <source>
        <dbReference type="ARBA" id="ARBA00022801"/>
    </source>
</evidence>
<dbReference type="OrthoDB" id="9807329at2"/>
<dbReference type="Pfam" id="PF17676">
    <property type="entry name" value="Peptidase_S66C"/>
    <property type="match status" value="1"/>
</dbReference>
<feature type="active site" description="Charge relay system" evidence="6">
    <location>
        <position position="273"/>
    </location>
</feature>
<dbReference type="InterPro" id="IPR029062">
    <property type="entry name" value="Class_I_gatase-like"/>
</dbReference>
<dbReference type="GO" id="GO:0006508">
    <property type="term" value="P:proteolysis"/>
    <property type="evidence" value="ECO:0007669"/>
    <property type="project" value="UniProtKB-KW"/>
</dbReference>
<evidence type="ECO:0000256" key="6">
    <source>
        <dbReference type="PIRSR" id="PIRSR028757-1"/>
    </source>
</evidence>
<dbReference type="AlphaFoldDB" id="A0A0J8DBN5"/>
<dbReference type="Pfam" id="PF02016">
    <property type="entry name" value="Peptidase_S66"/>
    <property type="match status" value="1"/>
</dbReference>
<keyword evidence="5" id="KW-0720">Serine protease</keyword>
<evidence type="ECO:0000259" key="8">
    <source>
        <dbReference type="Pfam" id="PF17676"/>
    </source>
</evidence>
<evidence type="ECO:0000313" key="9">
    <source>
        <dbReference type="EMBL" id="KMT21724.1"/>
    </source>
</evidence>
<dbReference type="SUPFAM" id="SSF52317">
    <property type="entry name" value="Class I glutamine amidotransferase-like"/>
    <property type="match status" value="1"/>
</dbReference>
<feature type="active site" description="Nucleophile" evidence="6">
    <location>
        <position position="110"/>
    </location>
</feature>
<dbReference type="RefSeq" id="WP_048571139.1">
    <property type="nucleotide sequence ID" value="NZ_LFVU01000027.1"/>
</dbReference>